<evidence type="ECO:0000313" key="2">
    <source>
        <dbReference type="Proteomes" id="UP000182769"/>
    </source>
</evidence>
<dbReference type="EMBL" id="CYHG01000001">
    <property type="protein sequence ID" value="CUB02433.1"/>
    <property type="molecule type" value="Genomic_DNA"/>
</dbReference>
<protein>
    <recommendedName>
        <fullName evidence="3">Flagellar hook protein FlgE</fullName>
    </recommendedName>
</protein>
<dbReference type="Proteomes" id="UP000182769">
    <property type="component" value="Unassembled WGS sequence"/>
</dbReference>
<evidence type="ECO:0008006" key="3">
    <source>
        <dbReference type="Google" id="ProtNLM"/>
    </source>
</evidence>
<proteinExistence type="predicted"/>
<accession>A0A0K6IH80</accession>
<dbReference type="AlphaFoldDB" id="A0A0K6IH80"/>
<dbReference type="RefSeq" id="WP_055461401.1">
    <property type="nucleotide sequence ID" value="NZ_CYHG01000001.1"/>
</dbReference>
<dbReference type="OrthoDB" id="6106532at2"/>
<reference evidence="2" key="1">
    <citation type="submission" date="2015-08" db="EMBL/GenBank/DDBJ databases">
        <authorList>
            <person name="Varghese N."/>
        </authorList>
    </citation>
    <scope>NUCLEOTIDE SEQUENCE [LARGE SCALE GENOMIC DNA]</scope>
    <source>
        <strain evidence="2">JCM 18476</strain>
    </source>
</reference>
<sequence length="89" mass="9122">MQISNSGGTYYGQLGLQRSQDSLQQASAQVADASTALQSVSDTGNVANPQADIQDGLINANVSELNAKANAKVIGAADDMIGTLIDIKV</sequence>
<keyword evidence="2" id="KW-1185">Reference proteome</keyword>
<name>A0A0K6IH80_9GAMM</name>
<evidence type="ECO:0000313" key="1">
    <source>
        <dbReference type="EMBL" id="CUB02433.1"/>
    </source>
</evidence>
<gene>
    <name evidence="1" type="ORF">Ga0061065_101266</name>
</gene>
<organism evidence="1 2">
    <name type="scientific">Marinomonas fungiae</name>
    <dbReference type="NCBI Taxonomy" id="1137284"/>
    <lineage>
        <taxon>Bacteria</taxon>
        <taxon>Pseudomonadati</taxon>
        <taxon>Pseudomonadota</taxon>
        <taxon>Gammaproteobacteria</taxon>
        <taxon>Oceanospirillales</taxon>
        <taxon>Oceanospirillaceae</taxon>
        <taxon>Marinomonas</taxon>
    </lineage>
</organism>